<protein>
    <recommendedName>
        <fullName evidence="2">No apical meristem-associated C-terminal domain-containing protein</fullName>
    </recommendedName>
</protein>
<dbReference type="EMBL" id="SPHZ02000001">
    <property type="protein sequence ID" value="KAF0934179.1"/>
    <property type="molecule type" value="Genomic_DNA"/>
</dbReference>
<sequence length="212" mass="23062">MPTSTAAERISTRPAASLSRRSPPVAFESFSSFATALDFTDQEEGYTPEAEEDEEPVEASALEAEVVEEEVVAPPTVQGGRRACEVYKGTEKKPFAFSHCWPLLEHASKWNSLLTSKKTLPPKKKQKKSSTASPDSPTPGSVDSCCPIDDDGEGNPSADSLKRPGGKKAVKEKQKLGKSILGEDNDSCNEALDAMWSKKKELDVVKEMKKEE</sequence>
<dbReference type="Pfam" id="PF14303">
    <property type="entry name" value="NAM-associated"/>
    <property type="match status" value="1"/>
</dbReference>
<evidence type="ECO:0000259" key="2">
    <source>
        <dbReference type="Pfam" id="PF14303"/>
    </source>
</evidence>
<feature type="region of interest" description="Disordered" evidence="1">
    <location>
        <begin position="115"/>
        <end position="186"/>
    </location>
</feature>
<comment type="caution">
    <text evidence="3">The sequence shown here is derived from an EMBL/GenBank/DDBJ whole genome shotgun (WGS) entry which is preliminary data.</text>
</comment>
<dbReference type="OrthoDB" id="677207at2759"/>
<feature type="region of interest" description="Disordered" evidence="1">
    <location>
        <begin position="40"/>
        <end position="60"/>
    </location>
</feature>
<gene>
    <name evidence="3" type="ORF">E2562_023439</name>
</gene>
<dbReference type="Proteomes" id="UP000479710">
    <property type="component" value="Unassembled WGS sequence"/>
</dbReference>
<keyword evidence="4" id="KW-1185">Reference proteome</keyword>
<evidence type="ECO:0000313" key="4">
    <source>
        <dbReference type="Proteomes" id="UP000479710"/>
    </source>
</evidence>
<proteinExistence type="predicted"/>
<feature type="region of interest" description="Disordered" evidence="1">
    <location>
        <begin position="1"/>
        <end position="22"/>
    </location>
</feature>
<evidence type="ECO:0000313" key="3">
    <source>
        <dbReference type="EMBL" id="KAF0934179.1"/>
    </source>
</evidence>
<organism evidence="3 4">
    <name type="scientific">Oryza meyeriana var. granulata</name>
    <dbReference type="NCBI Taxonomy" id="110450"/>
    <lineage>
        <taxon>Eukaryota</taxon>
        <taxon>Viridiplantae</taxon>
        <taxon>Streptophyta</taxon>
        <taxon>Embryophyta</taxon>
        <taxon>Tracheophyta</taxon>
        <taxon>Spermatophyta</taxon>
        <taxon>Magnoliopsida</taxon>
        <taxon>Liliopsida</taxon>
        <taxon>Poales</taxon>
        <taxon>Poaceae</taxon>
        <taxon>BOP clade</taxon>
        <taxon>Oryzoideae</taxon>
        <taxon>Oryzeae</taxon>
        <taxon>Oryzinae</taxon>
        <taxon>Oryza</taxon>
        <taxon>Oryza meyeriana</taxon>
    </lineage>
</organism>
<name>A0A6G1FBD3_9ORYZ</name>
<evidence type="ECO:0000256" key="1">
    <source>
        <dbReference type="SAM" id="MobiDB-lite"/>
    </source>
</evidence>
<accession>A0A6G1FBD3</accession>
<reference evidence="3 4" key="1">
    <citation type="submission" date="2019-11" db="EMBL/GenBank/DDBJ databases">
        <title>Whole genome sequence of Oryza granulata.</title>
        <authorList>
            <person name="Li W."/>
        </authorList>
    </citation>
    <scope>NUCLEOTIDE SEQUENCE [LARGE SCALE GENOMIC DNA]</scope>
    <source>
        <strain evidence="4">cv. Menghai</strain>
        <tissue evidence="3">Leaf</tissue>
    </source>
</reference>
<feature type="domain" description="No apical meristem-associated C-terminal" evidence="2">
    <location>
        <begin position="93"/>
        <end position="211"/>
    </location>
</feature>
<feature type="compositionally biased region" description="Acidic residues" evidence="1">
    <location>
        <begin position="40"/>
        <end position="57"/>
    </location>
</feature>
<dbReference type="AlphaFoldDB" id="A0A6G1FBD3"/>
<dbReference type="InterPro" id="IPR029466">
    <property type="entry name" value="NAM-associated_C"/>
</dbReference>